<organism evidence="1 2">
    <name type="scientific">Lutimaribacter saemankumensis</name>
    <dbReference type="NCBI Taxonomy" id="490829"/>
    <lineage>
        <taxon>Bacteria</taxon>
        <taxon>Pseudomonadati</taxon>
        <taxon>Pseudomonadota</taxon>
        <taxon>Alphaproteobacteria</taxon>
        <taxon>Rhodobacterales</taxon>
        <taxon>Roseobacteraceae</taxon>
        <taxon>Lutimaribacter</taxon>
    </lineage>
</organism>
<evidence type="ECO:0000313" key="1">
    <source>
        <dbReference type="EMBL" id="SDI92703.1"/>
    </source>
</evidence>
<gene>
    <name evidence="1" type="ORF">SAMN05421850_106258</name>
</gene>
<dbReference type="AlphaFoldDB" id="A0A1G8PJN8"/>
<dbReference type="RefSeq" id="WP_090029127.1">
    <property type="nucleotide sequence ID" value="NZ_FNEB01000006.1"/>
</dbReference>
<dbReference type="SUPFAM" id="SSF158682">
    <property type="entry name" value="TerB-like"/>
    <property type="match status" value="1"/>
</dbReference>
<dbReference type="Proteomes" id="UP000199340">
    <property type="component" value="Unassembled WGS sequence"/>
</dbReference>
<dbReference type="Gene3D" id="1.10.3680.10">
    <property type="entry name" value="TerB-like"/>
    <property type="match status" value="1"/>
</dbReference>
<dbReference type="Pfam" id="PF04391">
    <property type="entry name" value="DUF533"/>
    <property type="match status" value="1"/>
</dbReference>
<dbReference type="OrthoDB" id="7866618at2"/>
<protein>
    <submittedName>
        <fullName evidence="1">Uncharacterized protein</fullName>
    </submittedName>
</protein>
<evidence type="ECO:0000313" key="2">
    <source>
        <dbReference type="Proteomes" id="UP000199340"/>
    </source>
</evidence>
<keyword evidence="2" id="KW-1185">Reference proteome</keyword>
<reference evidence="1 2" key="1">
    <citation type="submission" date="2016-10" db="EMBL/GenBank/DDBJ databases">
        <authorList>
            <person name="de Groot N.N."/>
        </authorList>
    </citation>
    <scope>NUCLEOTIDE SEQUENCE [LARGE SCALE GENOMIC DNA]</scope>
    <source>
        <strain evidence="1 2">DSM 28010</strain>
    </source>
</reference>
<dbReference type="STRING" id="490829.SAMN05421850_106258"/>
<dbReference type="CDD" id="cd07178">
    <property type="entry name" value="terB_like_YebE"/>
    <property type="match status" value="1"/>
</dbReference>
<sequence>MSFVKTLATLAVGFAAARGVQKVKEMGGMDGLKDAMRKAGEPGGMADQMGDMAKKMGLPVDQDQMRGLFARFGGQAADATEATEQGLGNLMGAMTSAAGVGAKGMGEMMESLTKGTAIGATTEENARLMIRAMIQAAKSDGEIDAEERKIILDHLSDASEDEIAFVEAALDAPVDPMALARDTGDTMRAQVYSAALMAIAVDTDAERTYLRGLAQALQLDDDTVADLHKTMGRPPL</sequence>
<proteinExistence type="predicted"/>
<accession>A0A1G8PJN8</accession>
<dbReference type="InterPro" id="IPR007486">
    <property type="entry name" value="YebE"/>
</dbReference>
<name>A0A1G8PJN8_9RHOB</name>
<dbReference type="InterPro" id="IPR029024">
    <property type="entry name" value="TerB-like"/>
</dbReference>
<dbReference type="EMBL" id="FNEB01000006">
    <property type="protein sequence ID" value="SDI92703.1"/>
    <property type="molecule type" value="Genomic_DNA"/>
</dbReference>